<feature type="region of interest" description="Disordered" evidence="2">
    <location>
        <begin position="137"/>
        <end position="160"/>
    </location>
</feature>
<reference evidence="4" key="1">
    <citation type="submission" date="2020-07" db="EMBL/GenBank/DDBJ databases">
        <title>The High-quality genome of the commercially important snow crab, Chionoecetes opilio.</title>
        <authorList>
            <person name="Jeong J.-H."/>
            <person name="Ryu S."/>
        </authorList>
    </citation>
    <scope>NUCLEOTIDE SEQUENCE</scope>
    <source>
        <strain evidence="4">MADBK_172401_WGS</strain>
        <tissue evidence="4">Digestive gland</tissue>
    </source>
</reference>
<comment type="caution">
    <text evidence="4">The sequence shown here is derived from an EMBL/GenBank/DDBJ whole genome shotgun (WGS) entry which is preliminary data.</text>
</comment>
<evidence type="ECO:0000256" key="1">
    <source>
        <dbReference type="PROSITE-ProRule" id="PRU00047"/>
    </source>
</evidence>
<protein>
    <recommendedName>
        <fullName evidence="3">CCHC-type domain-containing protein</fullName>
    </recommendedName>
</protein>
<keyword evidence="1" id="KW-0863">Zinc-finger</keyword>
<dbReference type="Proteomes" id="UP000770661">
    <property type="component" value="Unassembled WGS sequence"/>
</dbReference>
<gene>
    <name evidence="4" type="ORF">GWK47_030683</name>
</gene>
<keyword evidence="5" id="KW-1185">Reference proteome</keyword>
<feature type="region of interest" description="Disordered" evidence="2">
    <location>
        <begin position="57"/>
        <end position="80"/>
    </location>
</feature>
<dbReference type="AlphaFoldDB" id="A0A8J5D4M1"/>
<evidence type="ECO:0000313" key="4">
    <source>
        <dbReference type="EMBL" id="KAG0729272.1"/>
    </source>
</evidence>
<evidence type="ECO:0000259" key="3">
    <source>
        <dbReference type="PROSITE" id="PS50158"/>
    </source>
</evidence>
<accession>A0A8J5D4M1</accession>
<keyword evidence="1" id="KW-0862">Zinc</keyword>
<dbReference type="EMBL" id="JACEEZ010001387">
    <property type="protein sequence ID" value="KAG0729272.1"/>
    <property type="molecule type" value="Genomic_DNA"/>
</dbReference>
<evidence type="ECO:0000256" key="2">
    <source>
        <dbReference type="SAM" id="MobiDB-lite"/>
    </source>
</evidence>
<feature type="region of interest" description="Disordered" evidence="2">
    <location>
        <begin position="101"/>
        <end position="120"/>
    </location>
</feature>
<dbReference type="GO" id="GO:0003676">
    <property type="term" value="F:nucleic acid binding"/>
    <property type="evidence" value="ECO:0007669"/>
    <property type="project" value="InterPro"/>
</dbReference>
<feature type="domain" description="CCHC-type" evidence="3">
    <location>
        <begin position="122"/>
        <end position="138"/>
    </location>
</feature>
<keyword evidence="1" id="KW-0479">Metal-binding</keyword>
<proteinExistence type="predicted"/>
<dbReference type="InterPro" id="IPR001878">
    <property type="entry name" value="Znf_CCHC"/>
</dbReference>
<sequence length="160" mass="17434">MRGTLAHAVGIAEDNDTLPVKEVLDRLTIHFQRQRNVALRRILPKPPEALRLCRSEESALNTETDSPANRRGCLESSKYENTDTRAHLATAIMRFGAKCEGCGGEPHPQGPPKSSGKAWGKRCDACGITGHYSKVCPKKGIHQGRTSEGRVGPTLVPEKP</sequence>
<organism evidence="4 5">
    <name type="scientific">Chionoecetes opilio</name>
    <name type="common">Atlantic snow crab</name>
    <name type="synonym">Cancer opilio</name>
    <dbReference type="NCBI Taxonomy" id="41210"/>
    <lineage>
        <taxon>Eukaryota</taxon>
        <taxon>Metazoa</taxon>
        <taxon>Ecdysozoa</taxon>
        <taxon>Arthropoda</taxon>
        <taxon>Crustacea</taxon>
        <taxon>Multicrustacea</taxon>
        <taxon>Malacostraca</taxon>
        <taxon>Eumalacostraca</taxon>
        <taxon>Eucarida</taxon>
        <taxon>Decapoda</taxon>
        <taxon>Pleocyemata</taxon>
        <taxon>Brachyura</taxon>
        <taxon>Eubrachyura</taxon>
        <taxon>Majoidea</taxon>
        <taxon>Majidae</taxon>
        <taxon>Chionoecetes</taxon>
    </lineage>
</organism>
<dbReference type="PROSITE" id="PS50158">
    <property type="entry name" value="ZF_CCHC"/>
    <property type="match status" value="1"/>
</dbReference>
<name>A0A8J5D4M1_CHIOP</name>
<evidence type="ECO:0000313" key="5">
    <source>
        <dbReference type="Proteomes" id="UP000770661"/>
    </source>
</evidence>
<feature type="compositionally biased region" description="Polar residues" evidence="2">
    <location>
        <begin position="58"/>
        <end position="67"/>
    </location>
</feature>
<dbReference type="GO" id="GO:0008270">
    <property type="term" value="F:zinc ion binding"/>
    <property type="evidence" value="ECO:0007669"/>
    <property type="project" value="UniProtKB-KW"/>
</dbReference>